<dbReference type="Proteomes" id="UP000186914">
    <property type="component" value="Unassembled WGS sequence"/>
</dbReference>
<dbReference type="Pfam" id="PF21811">
    <property type="entry name" value="RdfA"/>
    <property type="match status" value="1"/>
</dbReference>
<protein>
    <submittedName>
        <fullName evidence="1">Uncharacterized protein</fullName>
    </submittedName>
</protein>
<organism evidence="1 2">
    <name type="scientific">Haladaptatus litoreus</name>
    <dbReference type="NCBI Taxonomy" id="553468"/>
    <lineage>
        <taxon>Archaea</taxon>
        <taxon>Methanobacteriati</taxon>
        <taxon>Methanobacteriota</taxon>
        <taxon>Stenosarchaea group</taxon>
        <taxon>Halobacteria</taxon>
        <taxon>Halobacteriales</taxon>
        <taxon>Haladaptataceae</taxon>
        <taxon>Haladaptatus</taxon>
    </lineage>
</organism>
<evidence type="ECO:0000313" key="2">
    <source>
        <dbReference type="Proteomes" id="UP000186914"/>
    </source>
</evidence>
<name>A0A1N7DGU2_9EURY</name>
<keyword evidence="2" id="KW-1185">Reference proteome</keyword>
<evidence type="ECO:0000313" key="1">
    <source>
        <dbReference type="EMBL" id="SIR75028.1"/>
    </source>
</evidence>
<sequence>MSGNNSQKKTSKVERVIREYELGDMGETLEVYWTGESEEQYSLRDLADIFNQAVLRAELDRNNASQLEGEVENTYRLLTDTSVSSGIQTETENALARDGIDVEQLKKDFVSHQAIYTYLTKYREVSHKSKVGDTKTQIEKGADTIRRLQNRMVAVSETTLTNLRNTDRIELADFEVINDVRVVCNECGRSYPIVELLDMGGCNCMM</sequence>
<accession>A0A1N7DGU2</accession>
<proteinExistence type="predicted"/>
<gene>
    <name evidence="1" type="ORF">SAMN05421858_3607</name>
</gene>
<dbReference type="RefSeq" id="WP_076431477.1">
    <property type="nucleotide sequence ID" value="NZ_FTNO01000004.1"/>
</dbReference>
<reference evidence="2" key="1">
    <citation type="submission" date="2017-01" db="EMBL/GenBank/DDBJ databases">
        <authorList>
            <person name="Varghese N."/>
            <person name="Submissions S."/>
        </authorList>
    </citation>
    <scope>NUCLEOTIDE SEQUENCE [LARGE SCALE GENOMIC DNA]</scope>
    <source>
        <strain evidence="2">CGMCC 1.7737</strain>
    </source>
</reference>
<dbReference type="EMBL" id="FTNO01000004">
    <property type="protein sequence ID" value="SIR75028.1"/>
    <property type="molecule type" value="Genomic_DNA"/>
</dbReference>
<dbReference type="AlphaFoldDB" id="A0A1N7DGU2"/>
<dbReference type="InterPro" id="IPR048925">
    <property type="entry name" value="RdfA"/>
</dbReference>
<dbReference type="OrthoDB" id="304916at2157"/>